<dbReference type="AlphaFoldDB" id="A0AAP9MJD6"/>
<evidence type="ECO:0000313" key="1">
    <source>
        <dbReference type="EMBL" id="QJA04671.1"/>
    </source>
</evidence>
<proteinExistence type="predicted"/>
<gene>
    <name evidence="1" type="ORF">G4D54_20640</name>
</gene>
<sequence>MTDLKALQKARQMAYLEQWQADETDPATIIQDIGIQMLLNTQKALQQMMDVHHRLYVNRMPYQRLYASPFMTCLQLHPSLAYQGVLVKKDTHFYIQGSALLPVKVKEDICLQHTSIQEVFFADPEHRSITHIPVCKDIPLVQQTEESIQRYALQFCVGNIFKRRKHPVCEVYFETAQAQKKSFLTWLTSASVRWSICWEDEVRDDWTLMQDEDHLCFHFHEAFPISEGTLVFTMEVFDVMTLPSLYIDSIFLRIPPASSYPDSISVQDMEENPGHFPLADAPISIFQTCYMRCDEVFTRLNAALTWKFSTEEVVYTAGKELIEETDYHLFMRRLPRQQIVYDVFVDGVRLEYFNGEWVKLNEVRFSKDFFHQPRESCSVQFTCPRDMCPFVYDGIESYWFRLMITKAENCYQLPAYHHIPVISHSRWQFDYGNQRITPDKILLWANGQQEDISIGQTFLLFPSFPVKLDTMFLLLNQKPGIGPCRMFVELLQSFDSSQDVQFLIDGEDGEIKLSVEDETGGFSHSGLLSMFFPSTVKAKERFGKSGYWIQVRKEKGHWDNRICRIYENCVYVEGNDEFTIEKTLHFHELPVSVHCQGDVQEVQFRVQECWESCTFVAEAEQLAERRVLYDEEQHIVTFYRKTFPGCLQNEHIEIRLLCRKESAAEALPQGTVVFPAQSMQRISSIRTLSDSVWQRKKETDAHLMKRLAQSKNHMHIQTLRDMEEFLMECFCDLQDVSCLVEQHIVHVAVLWETEVFSIQTSERKKQVEEVLVQQLPDTFPFKINICSPIEILLNIQLTIEHEDMDIDRQVEAVIREYLHPVHGRNGDGWRIGMYCEEQVIVHVVRNALPGLHIVCCEIRGRVHSSPSTRVQPLHALRHIKQGIMRVSNVRVVRRADEKEHSISRM</sequence>
<dbReference type="GeneID" id="61927999"/>
<name>A0AAP9MJD6_CLOIN</name>
<dbReference type="RefSeq" id="WP_008728154.1">
    <property type="nucleotide sequence ID" value="NZ_BAAACC010000023.1"/>
</dbReference>
<evidence type="ECO:0000313" key="2">
    <source>
        <dbReference type="Proteomes" id="UP000503330"/>
    </source>
</evidence>
<dbReference type="Proteomes" id="UP000503330">
    <property type="component" value="Chromosome"/>
</dbReference>
<organism evidence="1 2">
    <name type="scientific">Clostridium innocuum</name>
    <dbReference type="NCBI Taxonomy" id="1522"/>
    <lineage>
        <taxon>Bacteria</taxon>
        <taxon>Bacillati</taxon>
        <taxon>Bacillota</taxon>
        <taxon>Clostridia</taxon>
        <taxon>Eubacteriales</taxon>
        <taxon>Clostridiaceae</taxon>
        <taxon>Clostridium</taxon>
    </lineage>
</organism>
<reference evidence="1 2" key="1">
    <citation type="submission" date="2020-02" db="EMBL/GenBank/DDBJ databases">
        <authorList>
            <person name="Kociolek L.K."/>
            <person name="Ozer E.A."/>
        </authorList>
    </citation>
    <scope>NUCLEOTIDE SEQUENCE [LARGE SCALE GENOMIC DNA]</scope>
    <source>
        <strain evidence="1 2">ATCC 14501</strain>
    </source>
</reference>
<dbReference type="EMBL" id="CP048838">
    <property type="protein sequence ID" value="QJA04671.1"/>
    <property type="molecule type" value="Genomic_DNA"/>
</dbReference>
<protein>
    <submittedName>
        <fullName evidence="1">Uncharacterized protein</fullName>
    </submittedName>
</protein>
<accession>A0AAP9MJD6</accession>